<dbReference type="Gene3D" id="3.40.630.30">
    <property type="match status" value="1"/>
</dbReference>
<reference evidence="1 2" key="1">
    <citation type="submission" date="2015-12" db="EMBL/GenBank/DDBJ databases">
        <title>Intraspecies pangenome expansion in the marine bacterium Alteromonas.</title>
        <authorList>
            <person name="Lopez-Perez M."/>
            <person name="Rodriguez-Valera F."/>
        </authorList>
    </citation>
    <scope>NUCLEOTIDE SEQUENCE [LARGE SCALE GENOMIC DNA]</scope>
    <source>
        <strain evidence="1 2">UM8</strain>
    </source>
</reference>
<evidence type="ECO:0008006" key="3">
    <source>
        <dbReference type="Google" id="ProtNLM"/>
    </source>
</evidence>
<evidence type="ECO:0000313" key="2">
    <source>
        <dbReference type="Proteomes" id="UP000061468"/>
    </source>
</evidence>
<dbReference type="RefSeq" id="WP_015066502.1">
    <property type="nucleotide sequence ID" value="NZ_CAXGIV010000085.1"/>
</dbReference>
<evidence type="ECO:0000313" key="1">
    <source>
        <dbReference type="EMBL" id="AMJ77787.1"/>
    </source>
</evidence>
<dbReference type="Proteomes" id="UP000061468">
    <property type="component" value="Chromosome"/>
</dbReference>
<proteinExistence type="predicted"/>
<accession>A0AAC8XI84</accession>
<sequence>MTATDYQIKIINSVALLSQARWDKLAQDAGPFLSYHFLLALEQSECCNNESGWQPCHIAITGAGEDTVHAIIPGYLKTHSYGEYVFDHAWADAYAQHGLDYYPKWISAIPFTPVTGPRILTDGKIEFGTAFFNALENKLVDYVASVYGETLSSLHWLFTDEITSKLLTQAENCSPHGHSSDKTEDAIKETLGDASALAPYYLTRYAVQFQWYNYQYKNFDDFLAALTSRKRKDINKSRRKLHERGIRFSHQKGQAITPDTLQFFTKCYKATYLKRSGHVGYLNDVFFQQLVENLSDNMLIVTAIENDVPVASSLFFFDDTGLYGRYWGALKEIDGLHFACCYFEGIEFAIAHQLALFNPGTQGEHKILRGFEPTYCRSHHTLRHTAFHRAVEDFLHRETLHIGSYFNQARNALPFNKEFVPTLKTTSVTAPNDDTYNHKEKNDEI</sequence>
<dbReference type="InterPro" id="IPR007434">
    <property type="entry name" value="FemAB-like"/>
</dbReference>
<organism evidence="1 2">
    <name type="scientific">Alteromonas mediterranea</name>
    <dbReference type="NCBI Taxonomy" id="314275"/>
    <lineage>
        <taxon>Bacteria</taxon>
        <taxon>Pseudomonadati</taxon>
        <taxon>Pseudomonadota</taxon>
        <taxon>Gammaproteobacteria</taxon>
        <taxon>Alteromonadales</taxon>
        <taxon>Alteromonadaceae</taxon>
        <taxon>Alteromonas/Salinimonas group</taxon>
        <taxon>Alteromonas</taxon>
    </lineage>
</organism>
<dbReference type="InterPro" id="IPR016181">
    <property type="entry name" value="Acyl_CoA_acyltransferase"/>
</dbReference>
<dbReference type="SUPFAM" id="SSF55729">
    <property type="entry name" value="Acyl-CoA N-acyltransferases (Nat)"/>
    <property type="match status" value="1"/>
</dbReference>
<gene>
    <name evidence="1" type="ORF">AV942_05380</name>
</gene>
<dbReference type="Pfam" id="PF04339">
    <property type="entry name" value="FemAB_like"/>
    <property type="match status" value="1"/>
</dbReference>
<protein>
    <recommendedName>
        <fullName evidence="3">GNAT family N-acetyltransferase</fullName>
    </recommendedName>
</protein>
<dbReference type="PANTHER" id="PTHR47017">
    <property type="entry name" value="ACYL-COA"/>
    <property type="match status" value="1"/>
</dbReference>
<dbReference type="PANTHER" id="PTHR47017:SF1">
    <property type="entry name" value="ACYL-COA"/>
    <property type="match status" value="1"/>
</dbReference>
<dbReference type="EMBL" id="CP013928">
    <property type="protein sequence ID" value="AMJ77787.1"/>
    <property type="molecule type" value="Genomic_DNA"/>
</dbReference>
<name>A0AAC8XI84_9ALTE</name>
<dbReference type="AlphaFoldDB" id="A0AAC8XI84"/>